<sequence>TGASTTLYAIEENGDPGADFDPEKDEGETQFLIKWKGWSFIHNTWESVDSLTQQKVKGMKKLENFKKKNEELNA</sequence>
<dbReference type="Pfam" id="PF00385">
    <property type="entry name" value="Chromo"/>
    <property type="match status" value="1"/>
</dbReference>
<dbReference type="SUPFAM" id="SSF54160">
    <property type="entry name" value="Chromo domain-like"/>
    <property type="match status" value="1"/>
</dbReference>
<dbReference type="Gene3D" id="2.40.50.40">
    <property type="match status" value="1"/>
</dbReference>
<accession>A0ABD0P278</accession>
<reference evidence="5 6" key="1">
    <citation type="submission" date="2024-05" db="EMBL/GenBank/DDBJ databases">
        <title>Genome sequencing and assembly of Indian major carp, Cirrhinus mrigala (Hamilton, 1822).</title>
        <authorList>
            <person name="Mohindra V."/>
            <person name="Chowdhury L.M."/>
            <person name="Lal K."/>
            <person name="Jena J.K."/>
        </authorList>
    </citation>
    <scope>NUCLEOTIDE SEQUENCE [LARGE SCALE GENOMIC DNA]</scope>
    <source>
        <strain evidence="5">CM1030</strain>
        <tissue evidence="5">Blood</tissue>
    </source>
</reference>
<dbReference type="Proteomes" id="UP001529510">
    <property type="component" value="Unassembled WGS sequence"/>
</dbReference>
<name>A0ABD0P278_CIRMR</name>
<keyword evidence="6" id="KW-1185">Reference proteome</keyword>
<dbReference type="InterPro" id="IPR023780">
    <property type="entry name" value="Chromo_domain"/>
</dbReference>
<comment type="caution">
    <text evidence="5">The sequence shown here is derived from an EMBL/GenBank/DDBJ whole genome shotgun (WGS) entry which is preliminary data.</text>
</comment>
<dbReference type="GO" id="GO:0005634">
    <property type="term" value="C:nucleus"/>
    <property type="evidence" value="ECO:0007669"/>
    <property type="project" value="UniProtKB-SubCell"/>
</dbReference>
<evidence type="ECO:0000256" key="1">
    <source>
        <dbReference type="ARBA" id="ARBA00004123"/>
    </source>
</evidence>
<dbReference type="AlphaFoldDB" id="A0ABD0P278"/>
<dbReference type="InterPro" id="IPR023779">
    <property type="entry name" value="Chromodomain_CS"/>
</dbReference>
<evidence type="ECO:0000256" key="3">
    <source>
        <dbReference type="SAM" id="MobiDB-lite"/>
    </source>
</evidence>
<evidence type="ECO:0000256" key="2">
    <source>
        <dbReference type="ARBA" id="ARBA00023242"/>
    </source>
</evidence>
<dbReference type="PROSITE" id="PS50013">
    <property type="entry name" value="CHROMO_2"/>
    <property type="match status" value="1"/>
</dbReference>
<evidence type="ECO:0000313" key="6">
    <source>
        <dbReference type="Proteomes" id="UP001529510"/>
    </source>
</evidence>
<gene>
    <name evidence="5" type="ORF">M9458_036366</name>
</gene>
<dbReference type="EMBL" id="JAMKFB020000018">
    <property type="protein sequence ID" value="KAL0168144.1"/>
    <property type="molecule type" value="Genomic_DNA"/>
</dbReference>
<proteinExistence type="predicted"/>
<comment type="subcellular location">
    <subcellularLocation>
        <location evidence="1">Nucleus</location>
    </subcellularLocation>
</comment>
<feature type="region of interest" description="Disordered" evidence="3">
    <location>
        <begin position="1"/>
        <end position="22"/>
    </location>
</feature>
<dbReference type="InterPro" id="IPR000953">
    <property type="entry name" value="Chromo/chromo_shadow_dom"/>
</dbReference>
<keyword evidence="2" id="KW-0539">Nucleus</keyword>
<evidence type="ECO:0000259" key="4">
    <source>
        <dbReference type="PROSITE" id="PS50013"/>
    </source>
</evidence>
<dbReference type="PROSITE" id="PS00598">
    <property type="entry name" value="CHROMO_1"/>
    <property type="match status" value="1"/>
</dbReference>
<feature type="domain" description="Chromo" evidence="4">
    <location>
        <begin position="8"/>
        <end position="74"/>
    </location>
</feature>
<feature type="non-terminal residue" evidence="5">
    <location>
        <position position="1"/>
    </location>
</feature>
<feature type="non-terminal residue" evidence="5">
    <location>
        <position position="74"/>
    </location>
</feature>
<feature type="compositionally biased region" description="Acidic residues" evidence="3">
    <location>
        <begin position="12"/>
        <end position="22"/>
    </location>
</feature>
<organism evidence="5 6">
    <name type="scientific">Cirrhinus mrigala</name>
    <name type="common">Mrigala</name>
    <dbReference type="NCBI Taxonomy" id="683832"/>
    <lineage>
        <taxon>Eukaryota</taxon>
        <taxon>Metazoa</taxon>
        <taxon>Chordata</taxon>
        <taxon>Craniata</taxon>
        <taxon>Vertebrata</taxon>
        <taxon>Euteleostomi</taxon>
        <taxon>Actinopterygii</taxon>
        <taxon>Neopterygii</taxon>
        <taxon>Teleostei</taxon>
        <taxon>Ostariophysi</taxon>
        <taxon>Cypriniformes</taxon>
        <taxon>Cyprinidae</taxon>
        <taxon>Labeoninae</taxon>
        <taxon>Labeonini</taxon>
        <taxon>Cirrhinus</taxon>
    </lineage>
</organism>
<evidence type="ECO:0000313" key="5">
    <source>
        <dbReference type="EMBL" id="KAL0168144.1"/>
    </source>
</evidence>
<dbReference type="SMART" id="SM00298">
    <property type="entry name" value="CHROMO"/>
    <property type="match status" value="1"/>
</dbReference>
<protein>
    <recommendedName>
        <fullName evidence="4">Chromo domain-containing protein</fullName>
    </recommendedName>
</protein>
<dbReference type="InterPro" id="IPR016197">
    <property type="entry name" value="Chromo-like_dom_sf"/>
</dbReference>